<name>A0A9Q6S4D3_9BURK</name>
<reference evidence="2 5" key="3">
    <citation type="submission" date="2024-01" db="EMBL/GenBank/DDBJ databases">
        <title>The diversity of rhizobia nodulating Mimosa spp. in eleven states of Brazil covering several biomes is determined by host plant, location, and edaphic factors.</title>
        <authorList>
            <person name="Rouws L."/>
            <person name="Barauna A."/>
            <person name="Beukes C."/>
            <person name="De Faria S.M."/>
            <person name="Gross E."/>
            <person name="Dos Reis Junior F.B."/>
            <person name="Simon M."/>
            <person name="Maluk M."/>
            <person name="Odee D.W."/>
            <person name="Kenicer G."/>
            <person name="Young J.P.W."/>
            <person name="Reis V.M."/>
            <person name="Zilli J."/>
            <person name="James E.K."/>
        </authorList>
    </citation>
    <scope>NUCLEOTIDE SEQUENCE [LARGE SCALE GENOMIC DNA]</scope>
    <source>
        <strain evidence="2 5">JHI1651</strain>
    </source>
</reference>
<sequence>MKRESDAVAPLELCRAELAAPLHVTEVAEDWCRDLNTLAGRIFARDRDALRRVETALSRSGDGYGLISAIQSATRQYTNESFSIWGDACMQMMKRQAELVEALTSGFGAWRALGFSPLQKLPGIEAPIGSFSAWLRACQDAIVHGAAPSPEGRATQSPIHQATDTGV</sequence>
<evidence type="ECO:0008006" key="6">
    <source>
        <dbReference type="Google" id="ProtNLM"/>
    </source>
</evidence>
<evidence type="ECO:0000313" key="4">
    <source>
        <dbReference type="Proteomes" id="UP000509548"/>
    </source>
</evidence>
<evidence type="ECO:0000313" key="5">
    <source>
        <dbReference type="Proteomes" id="UP001462961"/>
    </source>
</evidence>
<dbReference type="AlphaFoldDB" id="A0A9Q6S4D3"/>
<evidence type="ECO:0000313" key="3">
    <source>
        <dbReference type="EMBL" id="QLB64374.1"/>
    </source>
</evidence>
<accession>A0A9Q6S4D3</accession>
<protein>
    <recommendedName>
        <fullName evidence="6">Phasin domain-containing protein</fullName>
    </recommendedName>
</protein>
<dbReference type="Proteomes" id="UP000509548">
    <property type="component" value="Chromosome 2"/>
</dbReference>
<dbReference type="RefSeq" id="WP_233445274.1">
    <property type="nucleotide sequence ID" value="NZ_JAKUCO010000009.1"/>
</dbReference>
<organism evidence="3 4">
    <name type="scientific">Paraburkholderia caribensis</name>
    <dbReference type="NCBI Taxonomy" id="75105"/>
    <lineage>
        <taxon>Bacteria</taxon>
        <taxon>Pseudomonadati</taxon>
        <taxon>Pseudomonadota</taxon>
        <taxon>Betaproteobacteria</taxon>
        <taxon>Burkholderiales</taxon>
        <taxon>Burkholderiaceae</taxon>
        <taxon>Paraburkholderia</taxon>
    </lineage>
</organism>
<feature type="region of interest" description="Disordered" evidence="1">
    <location>
        <begin position="146"/>
        <end position="167"/>
    </location>
</feature>
<evidence type="ECO:0000313" key="2">
    <source>
        <dbReference type="EMBL" id="MEO1755718.1"/>
    </source>
</evidence>
<dbReference type="Proteomes" id="UP001462961">
    <property type="component" value="Unassembled WGS sequence"/>
</dbReference>
<feature type="compositionally biased region" description="Polar residues" evidence="1">
    <location>
        <begin position="154"/>
        <end position="167"/>
    </location>
</feature>
<reference evidence="3 4" key="1">
    <citation type="journal article" date="2014" name="Genome Announc.">
        <title>Draft Genome Sequence of the Haloacid-Degrading Burkholderia caribensis Strain MBA4.</title>
        <authorList>
            <person name="Pan Y."/>
            <person name="Kong K.F."/>
            <person name="Tsang J.S."/>
        </authorList>
    </citation>
    <scope>NUCLEOTIDE SEQUENCE [LARGE SCALE GENOMIC DNA]</scope>
    <source>
        <strain evidence="3 4">852011</strain>
    </source>
</reference>
<reference evidence="3" key="2">
    <citation type="submission" date="2016-06" db="EMBL/GenBank/DDBJ databases">
        <authorList>
            <person name="Huang P."/>
            <person name="Jiang X."/>
            <person name="Liu X."/>
        </authorList>
    </citation>
    <scope>NUCLEOTIDE SEQUENCE</scope>
    <source>
        <strain evidence="3">852011</strain>
    </source>
</reference>
<keyword evidence="5" id="KW-1185">Reference proteome</keyword>
<evidence type="ECO:0000256" key="1">
    <source>
        <dbReference type="SAM" id="MobiDB-lite"/>
    </source>
</evidence>
<gene>
    <name evidence="3" type="ORF">A9O66_17905</name>
    <name evidence="2" type="ORF">VOI32_17475</name>
</gene>
<proteinExistence type="predicted"/>
<dbReference type="EMBL" id="CP015959">
    <property type="protein sequence ID" value="QLB64374.1"/>
    <property type="molecule type" value="Genomic_DNA"/>
</dbReference>
<dbReference type="EMBL" id="JAYLVJ010000019">
    <property type="protein sequence ID" value="MEO1755718.1"/>
    <property type="molecule type" value="Genomic_DNA"/>
</dbReference>